<keyword evidence="2" id="KW-1185">Reference proteome</keyword>
<evidence type="ECO:0000313" key="1">
    <source>
        <dbReference type="EMBL" id="KAK7469786.1"/>
    </source>
</evidence>
<feature type="non-terminal residue" evidence="1">
    <location>
        <position position="1"/>
    </location>
</feature>
<sequence length="59" mass="6586">LNVRASARPDWDTEGGLVRLVRLATLSKQQRLTTSWSAICVFFVTVKKPRGNVQQGSKN</sequence>
<dbReference type="AlphaFoldDB" id="A0ABD0JCC5"/>
<accession>A0ABD0JCC5</accession>
<comment type="caution">
    <text evidence="1">The sequence shown here is derived from an EMBL/GenBank/DDBJ whole genome shotgun (WGS) entry which is preliminary data.</text>
</comment>
<dbReference type="Proteomes" id="UP001519460">
    <property type="component" value="Unassembled WGS sequence"/>
</dbReference>
<organism evidence="1 2">
    <name type="scientific">Batillaria attramentaria</name>
    <dbReference type="NCBI Taxonomy" id="370345"/>
    <lineage>
        <taxon>Eukaryota</taxon>
        <taxon>Metazoa</taxon>
        <taxon>Spiralia</taxon>
        <taxon>Lophotrochozoa</taxon>
        <taxon>Mollusca</taxon>
        <taxon>Gastropoda</taxon>
        <taxon>Caenogastropoda</taxon>
        <taxon>Sorbeoconcha</taxon>
        <taxon>Cerithioidea</taxon>
        <taxon>Batillariidae</taxon>
        <taxon>Batillaria</taxon>
    </lineage>
</organism>
<proteinExistence type="predicted"/>
<dbReference type="EMBL" id="JACVVK020000504">
    <property type="protein sequence ID" value="KAK7469786.1"/>
    <property type="molecule type" value="Genomic_DNA"/>
</dbReference>
<protein>
    <submittedName>
        <fullName evidence="1">Uncharacterized protein</fullName>
    </submittedName>
</protein>
<reference evidence="1 2" key="1">
    <citation type="journal article" date="2023" name="Sci. Data">
        <title>Genome assembly of the Korean intertidal mud-creeper Batillaria attramentaria.</title>
        <authorList>
            <person name="Patra A.K."/>
            <person name="Ho P.T."/>
            <person name="Jun S."/>
            <person name="Lee S.J."/>
            <person name="Kim Y."/>
            <person name="Won Y.J."/>
        </authorList>
    </citation>
    <scope>NUCLEOTIDE SEQUENCE [LARGE SCALE GENOMIC DNA]</scope>
    <source>
        <strain evidence="1">Wonlab-2016</strain>
    </source>
</reference>
<gene>
    <name evidence="1" type="ORF">BaRGS_00036213</name>
</gene>
<evidence type="ECO:0000313" key="2">
    <source>
        <dbReference type="Proteomes" id="UP001519460"/>
    </source>
</evidence>
<name>A0ABD0JCC5_9CAEN</name>